<dbReference type="InParanoid" id="G3HB09"/>
<evidence type="ECO:0000313" key="2">
    <source>
        <dbReference type="Proteomes" id="UP000001075"/>
    </source>
</evidence>
<reference evidence="2" key="1">
    <citation type="journal article" date="2011" name="Nat. Biotechnol.">
        <title>The genomic sequence of the Chinese hamster ovary (CHO)-K1 cell line.</title>
        <authorList>
            <person name="Xu X."/>
            <person name="Nagarajan H."/>
            <person name="Lewis N.E."/>
            <person name="Pan S."/>
            <person name="Cai Z."/>
            <person name="Liu X."/>
            <person name="Chen W."/>
            <person name="Xie M."/>
            <person name="Wang W."/>
            <person name="Hammond S."/>
            <person name="Andersen M.R."/>
            <person name="Neff N."/>
            <person name="Passarelli B."/>
            <person name="Koh W."/>
            <person name="Fan H.C."/>
            <person name="Wang J."/>
            <person name="Gui Y."/>
            <person name="Lee K.H."/>
            <person name="Betenbaugh M.J."/>
            <person name="Quake S.R."/>
            <person name="Famili I."/>
            <person name="Palsson B.O."/>
            <person name="Wang J."/>
        </authorList>
    </citation>
    <scope>NUCLEOTIDE SEQUENCE [LARGE SCALE GENOMIC DNA]</scope>
    <source>
        <strain evidence="2">CHO K1 cell line</strain>
    </source>
</reference>
<organism evidence="1 2">
    <name type="scientific">Cricetulus griseus</name>
    <name type="common">Chinese hamster</name>
    <name type="synonym">Cricetulus barabensis griseus</name>
    <dbReference type="NCBI Taxonomy" id="10029"/>
    <lineage>
        <taxon>Eukaryota</taxon>
        <taxon>Metazoa</taxon>
        <taxon>Chordata</taxon>
        <taxon>Craniata</taxon>
        <taxon>Vertebrata</taxon>
        <taxon>Euteleostomi</taxon>
        <taxon>Mammalia</taxon>
        <taxon>Eutheria</taxon>
        <taxon>Euarchontoglires</taxon>
        <taxon>Glires</taxon>
        <taxon>Rodentia</taxon>
        <taxon>Myomorpha</taxon>
        <taxon>Muroidea</taxon>
        <taxon>Cricetidae</taxon>
        <taxon>Cricetinae</taxon>
        <taxon>Cricetulus</taxon>
    </lineage>
</organism>
<accession>G3HB09</accession>
<dbReference type="EMBL" id="JH000260">
    <property type="protein sequence ID" value="EGW08486.1"/>
    <property type="molecule type" value="Genomic_DNA"/>
</dbReference>
<protein>
    <submittedName>
        <fullName evidence="1">Uncharacterized protein</fullName>
    </submittedName>
</protein>
<sequence length="87" mass="9826">MRYDPLFKKGYIVLKSGRLLGFPPLNRDQGSVRNGVRHTVKRWSILSYRPSNICVHCDSLACLEQMSLCIVTCKAKPLVMEGLNCQA</sequence>
<dbReference type="Proteomes" id="UP000001075">
    <property type="component" value="Unassembled WGS sequence"/>
</dbReference>
<dbReference type="AlphaFoldDB" id="G3HB09"/>
<gene>
    <name evidence="1" type="ORF">I79_007622</name>
</gene>
<name>G3HB09_CRIGR</name>
<evidence type="ECO:0000313" key="1">
    <source>
        <dbReference type="EMBL" id="EGW08486.1"/>
    </source>
</evidence>
<proteinExistence type="predicted"/>